<gene>
    <name evidence="3" type="ORF">GCM10010170_017840</name>
</gene>
<protein>
    <submittedName>
        <fullName evidence="3">SDR family oxidoreductase</fullName>
    </submittedName>
</protein>
<reference evidence="3 4" key="1">
    <citation type="journal article" date="2019" name="Int. J. Syst. Evol. Microbiol.">
        <title>The Global Catalogue of Microorganisms (GCM) 10K type strain sequencing project: providing services to taxonomists for standard genome sequencing and annotation.</title>
        <authorList>
            <consortium name="The Broad Institute Genomics Platform"/>
            <consortium name="The Broad Institute Genome Sequencing Center for Infectious Disease"/>
            <person name="Wu L."/>
            <person name="Ma J."/>
        </authorList>
    </citation>
    <scope>NUCLEOTIDE SEQUENCE [LARGE SCALE GENOMIC DNA]</scope>
    <source>
        <strain evidence="3 4">JCM 3272</strain>
    </source>
</reference>
<evidence type="ECO:0000256" key="1">
    <source>
        <dbReference type="ARBA" id="ARBA00006484"/>
    </source>
</evidence>
<organism evidence="3 4">
    <name type="scientific">Dactylosporangium salmoneum</name>
    <dbReference type="NCBI Taxonomy" id="53361"/>
    <lineage>
        <taxon>Bacteria</taxon>
        <taxon>Bacillati</taxon>
        <taxon>Actinomycetota</taxon>
        <taxon>Actinomycetes</taxon>
        <taxon>Micromonosporales</taxon>
        <taxon>Micromonosporaceae</taxon>
        <taxon>Dactylosporangium</taxon>
    </lineage>
</organism>
<dbReference type="CDD" id="cd05233">
    <property type="entry name" value="SDR_c"/>
    <property type="match status" value="1"/>
</dbReference>
<dbReference type="Pfam" id="PF13561">
    <property type="entry name" value="adh_short_C2"/>
    <property type="match status" value="1"/>
</dbReference>
<dbReference type="Gene3D" id="3.40.50.720">
    <property type="entry name" value="NAD(P)-binding Rossmann-like Domain"/>
    <property type="match status" value="1"/>
</dbReference>
<sequence>MLLQDKVAIVYGGAGSVGGAIARAYARHGAVVHLAGRTEATLRDVADEIAGAGGTAHVDVVDALDERAVDEHVERVVARSGRLDASVNVISDRDVQGTPMVEMSVEDYLSPVVTAVRSKFLTARAAARVMVPRRSGLILYFGGRFDWTVCRRFSVGGLGVMFDAVESMRRQLAAELGPHGIRVVTLHTGGLPETIPDDFAGRDELVKALTDLTISGRPATLADVGEVAAFAASDLARTVTGASINISAGAAFD</sequence>
<dbReference type="PRINTS" id="PR00081">
    <property type="entry name" value="GDHRDH"/>
</dbReference>
<proteinExistence type="inferred from homology"/>
<comment type="caution">
    <text evidence="3">The sequence shown here is derived from an EMBL/GenBank/DDBJ whole genome shotgun (WGS) entry which is preliminary data.</text>
</comment>
<keyword evidence="2" id="KW-0560">Oxidoreductase</keyword>
<dbReference type="PANTHER" id="PTHR43477">
    <property type="entry name" value="DIHYDROANTICAPSIN 7-DEHYDROGENASE"/>
    <property type="match status" value="1"/>
</dbReference>
<dbReference type="InterPro" id="IPR002347">
    <property type="entry name" value="SDR_fam"/>
</dbReference>
<dbReference type="SUPFAM" id="SSF51735">
    <property type="entry name" value="NAD(P)-binding Rossmann-fold domains"/>
    <property type="match status" value="1"/>
</dbReference>
<evidence type="ECO:0000313" key="3">
    <source>
        <dbReference type="EMBL" id="GAA2337059.1"/>
    </source>
</evidence>
<evidence type="ECO:0000256" key="2">
    <source>
        <dbReference type="ARBA" id="ARBA00023002"/>
    </source>
</evidence>
<dbReference type="InterPro" id="IPR051122">
    <property type="entry name" value="SDR_DHRS6-like"/>
</dbReference>
<evidence type="ECO:0000313" key="4">
    <source>
        <dbReference type="Proteomes" id="UP001501444"/>
    </source>
</evidence>
<dbReference type="EMBL" id="BAAARV010000016">
    <property type="protein sequence ID" value="GAA2337059.1"/>
    <property type="molecule type" value="Genomic_DNA"/>
</dbReference>
<accession>A0ABN3FTD0</accession>
<dbReference type="Proteomes" id="UP001501444">
    <property type="component" value="Unassembled WGS sequence"/>
</dbReference>
<dbReference type="InterPro" id="IPR036291">
    <property type="entry name" value="NAD(P)-bd_dom_sf"/>
</dbReference>
<dbReference type="PANTHER" id="PTHR43477:SF1">
    <property type="entry name" value="DIHYDROANTICAPSIN 7-DEHYDROGENASE"/>
    <property type="match status" value="1"/>
</dbReference>
<name>A0ABN3FTD0_9ACTN</name>
<comment type="similarity">
    <text evidence="1">Belongs to the short-chain dehydrogenases/reductases (SDR) family.</text>
</comment>
<dbReference type="RefSeq" id="WP_344611787.1">
    <property type="nucleotide sequence ID" value="NZ_BAAARV010000016.1"/>
</dbReference>
<keyword evidence="4" id="KW-1185">Reference proteome</keyword>